<dbReference type="EMBL" id="JAAAUQ010000034">
    <property type="protein sequence ID" value="KAF9156181.1"/>
    <property type="molecule type" value="Genomic_DNA"/>
</dbReference>
<feature type="transmembrane region" description="Helical" evidence="2">
    <location>
        <begin position="191"/>
        <end position="210"/>
    </location>
</feature>
<feature type="compositionally biased region" description="Basic and acidic residues" evidence="1">
    <location>
        <begin position="436"/>
        <end position="460"/>
    </location>
</feature>
<feature type="compositionally biased region" description="Low complexity" evidence="1">
    <location>
        <begin position="88"/>
        <end position="97"/>
    </location>
</feature>
<dbReference type="Proteomes" id="UP000748756">
    <property type="component" value="Unassembled WGS sequence"/>
</dbReference>
<feature type="transmembrane region" description="Helical" evidence="2">
    <location>
        <begin position="222"/>
        <end position="244"/>
    </location>
</feature>
<keyword evidence="2" id="KW-1133">Transmembrane helix</keyword>
<keyword evidence="2" id="KW-0812">Transmembrane</keyword>
<evidence type="ECO:0000256" key="1">
    <source>
        <dbReference type="SAM" id="MobiDB-lite"/>
    </source>
</evidence>
<dbReference type="GO" id="GO:0005615">
    <property type="term" value="C:extracellular space"/>
    <property type="evidence" value="ECO:0007669"/>
    <property type="project" value="TreeGrafter"/>
</dbReference>
<gene>
    <name evidence="3" type="ORF">BG015_006917</name>
</gene>
<feature type="transmembrane region" description="Helical" evidence="2">
    <location>
        <begin position="162"/>
        <end position="184"/>
    </location>
</feature>
<evidence type="ECO:0008006" key="5">
    <source>
        <dbReference type="Google" id="ProtNLM"/>
    </source>
</evidence>
<feature type="region of interest" description="Disordered" evidence="1">
    <location>
        <begin position="436"/>
        <end position="499"/>
    </location>
</feature>
<feature type="region of interest" description="Disordered" evidence="1">
    <location>
        <begin position="1"/>
        <end position="118"/>
    </location>
</feature>
<evidence type="ECO:0000256" key="2">
    <source>
        <dbReference type="SAM" id="Phobius"/>
    </source>
</evidence>
<organism evidence="3 4">
    <name type="scientific">Linnemannia schmuckeri</name>
    <dbReference type="NCBI Taxonomy" id="64567"/>
    <lineage>
        <taxon>Eukaryota</taxon>
        <taxon>Fungi</taxon>
        <taxon>Fungi incertae sedis</taxon>
        <taxon>Mucoromycota</taxon>
        <taxon>Mortierellomycotina</taxon>
        <taxon>Mortierellomycetes</taxon>
        <taxon>Mortierellales</taxon>
        <taxon>Mortierellaceae</taxon>
        <taxon>Linnemannia</taxon>
    </lineage>
</organism>
<reference evidence="3" key="1">
    <citation type="journal article" date="2020" name="Fungal Divers.">
        <title>Resolving the Mortierellaceae phylogeny through synthesis of multi-gene phylogenetics and phylogenomics.</title>
        <authorList>
            <person name="Vandepol N."/>
            <person name="Liber J."/>
            <person name="Desiro A."/>
            <person name="Na H."/>
            <person name="Kennedy M."/>
            <person name="Barry K."/>
            <person name="Grigoriev I.V."/>
            <person name="Miller A.N."/>
            <person name="O'Donnell K."/>
            <person name="Stajich J.E."/>
            <person name="Bonito G."/>
        </authorList>
    </citation>
    <scope>NUCLEOTIDE SEQUENCE</scope>
    <source>
        <strain evidence="3">NRRL 6426</strain>
    </source>
</reference>
<keyword evidence="4" id="KW-1185">Reference proteome</keyword>
<comment type="caution">
    <text evidence="3">The sequence shown here is derived from an EMBL/GenBank/DDBJ whole genome shotgun (WGS) entry which is preliminary data.</text>
</comment>
<feature type="compositionally biased region" description="Low complexity" evidence="1">
    <location>
        <begin position="466"/>
        <end position="491"/>
    </location>
</feature>
<dbReference type="OrthoDB" id="413313at2759"/>
<feature type="compositionally biased region" description="Low complexity" evidence="1">
    <location>
        <begin position="22"/>
        <end position="36"/>
    </location>
</feature>
<feature type="compositionally biased region" description="Low complexity" evidence="1">
    <location>
        <begin position="1"/>
        <end position="15"/>
    </location>
</feature>
<keyword evidence="2" id="KW-0472">Membrane</keyword>
<accession>A0A9P5S8W1</accession>
<protein>
    <recommendedName>
        <fullName evidence="5">DUF229-domain-containing protein</fullName>
    </recommendedName>
</protein>
<evidence type="ECO:0000313" key="4">
    <source>
        <dbReference type="Proteomes" id="UP000748756"/>
    </source>
</evidence>
<feature type="compositionally biased region" description="Polar residues" evidence="1">
    <location>
        <begin position="46"/>
        <end position="55"/>
    </location>
</feature>
<sequence length="825" mass="92338">MERNRSPSTPASQRPSSPPQPISNNSPSVIPSSASTAYNIHHSDLESSPNSSTSWRRGAQHKRDSSQGTNMHDSDYDDDNETGSYKKNNNLASNSLLPTSVSEDSRSSPIFNSRNNNSNNNAPARTVVSIRILGILILISLFSWFYLEALAGGDIEWVKDHLSMLGVNLVLSVLCLTVAVTLIALTPMSTLFAGCLFAGMAVILVALKKWDDGESFETHGAYNMLVFLVIAIPLNGLIQSILLCQRKMSTAKFHRLMTFSIVGTAFLTTMMLMYYHSIWGQGANGAHLAHGSRAGQELCEWQGVNIPVVDLLPNYIQNFWTGQLSCPAVTGIEAEWTYDGILTIRCLNKGFKDSDQQPTYDILPDTRFWSAADKIMHTYNKKINERTIRRTYTEPVHVDVEGVESIIANCEQDVSKILIRVTRHDEVLERVRAVAKARQEQEETTTKATEEERRLVDILHGDSPVTDDNSNGATDTDTDTDNNSNSDTTKPTGKKPRKPNVMVLFMDAVARRQFYRKLAKTATVVARLDKSAQGGPQLHEFFRYHAVGFNTNANSRVVYTNTPDRQEPAAPPIWKDFYEAGYITSRVEDNCEDWSTQYTGRESSQYFDHELQAPFCLPPYYALEGNPFSNFAGPYSIVARCMHGSNVHTYAIEYMNQFRKAYPDQPWFQMGSFIEGHEGTGEVLLTIDDDLSKFLKGMEEDGSLENTIVFMMADHGLHMGINFMFTPNGRIEHMNPYLSVILPPLITKHYPSLARGLTHNQQSLVTGYEIHATLKMLASGQMPEYGDDDDVDGGAWRRGTLFDEELDPARTCEQAKVPAEYCHCK</sequence>
<feature type="transmembrane region" description="Helical" evidence="2">
    <location>
        <begin position="128"/>
        <end position="147"/>
    </location>
</feature>
<dbReference type="AlphaFoldDB" id="A0A9P5S8W1"/>
<name>A0A9P5S8W1_9FUNG</name>
<dbReference type="SUPFAM" id="SSF53649">
    <property type="entry name" value="Alkaline phosphatase-like"/>
    <property type="match status" value="1"/>
</dbReference>
<dbReference type="PANTHER" id="PTHR10974:SF1">
    <property type="entry name" value="FI08016P-RELATED"/>
    <property type="match status" value="1"/>
</dbReference>
<dbReference type="InterPro" id="IPR004245">
    <property type="entry name" value="DUF229"/>
</dbReference>
<feature type="transmembrane region" description="Helical" evidence="2">
    <location>
        <begin position="256"/>
        <end position="275"/>
    </location>
</feature>
<dbReference type="Pfam" id="PF02995">
    <property type="entry name" value="DUF229"/>
    <property type="match status" value="1"/>
</dbReference>
<evidence type="ECO:0000313" key="3">
    <source>
        <dbReference type="EMBL" id="KAF9156181.1"/>
    </source>
</evidence>
<proteinExistence type="predicted"/>
<dbReference type="Gene3D" id="3.40.720.10">
    <property type="entry name" value="Alkaline Phosphatase, subunit A"/>
    <property type="match status" value="1"/>
</dbReference>
<dbReference type="PANTHER" id="PTHR10974">
    <property type="entry name" value="FI08016P-RELATED"/>
    <property type="match status" value="1"/>
</dbReference>
<dbReference type="InterPro" id="IPR017850">
    <property type="entry name" value="Alkaline_phosphatase_core_sf"/>
</dbReference>
<feature type="compositionally biased region" description="Low complexity" evidence="1">
    <location>
        <begin position="107"/>
        <end position="118"/>
    </location>
</feature>